<evidence type="ECO:0000256" key="1">
    <source>
        <dbReference type="SAM" id="MobiDB-lite"/>
    </source>
</evidence>
<sequence>MKAPPHLKENAVCWTLIPRSPNVGISRTPITVNCTPKAGTDENSQGTPTNKAKTMQQQLFMKKKPDLLFSESDFQNSDNCEASKWTNAWMGRRGSFEANGATSPRHSQVTEPP</sequence>
<evidence type="ECO:0000313" key="3">
    <source>
        <dbReference type="WBParaSite" id="MBELARI_LOCUS8156"/>
    </source>
</evidence>
<dbReference type="WBParaSite" id="MBELARI_LOCUS8156">
    <property type="protein sequence ID" value="MBELARI_LOCUS8156"/>
    <property type="gene ID" value="MBELARI_LOCUS8156"/>
</dbReference>
<protein>
    <submittedName>
        <fullName evidence="3">Uncharacterized protein</fullName>
    </submittedName>
</protein>
<name>A0AAF3FND4_9BILA</name>
<feature type="compositionally biased region" description="Polar residues" evidence="1">
    <location>
        <begin position="41"/>
        <end position="53"/>
    </location>
</feature>
<proteinExistence type="predicted"/>
<dbReference type="AlphaFoldDB" id="A0AAF3FND4"/>
<reference evidence="3" key="1">
    <citation type="submission" date="2024-02" db="UniProtKB">
        <authorList>
            <consortium name="WormBaseParasite"/>
        </authorList>
    </citation>
    <scope>IDENTIFICATION</scope>
</reference>
<feature type="region of interest" description="Disordered" evidence="1">
    <location>
        <begin position="34"/>
        <end position="53"/>
    </location>
</feature>
<feature type="compositionally biased region" description="Polar residues" evidence="1">
    <location>
        <begin position="100"/>
        <end position="113"/>
    </location>
</feature>
<keyword evidence="2" id="KW-1185">Reference proteome</keyword>
<dbReference type="Proteomes" id="UP000887575">
    <property type="component" value="Unassembled WGS sequence"/>
</dbReference>
<accession>A0AAF3FND4</accession>
<evidence type="ECO:0000313" key="2">
    <source>
        <dbReference type="Proteomes" id="UP000887575"/>
    </source>
</evidence>
<feature type="region of interest" description="Disordered" evidence="1">
    <location>
        <begin position="94"/>
        <end position="113"/>
    </location>
</feature>
<organism evidence="2 3">
    <name type="scientific">Mesorhabditis belari</name>
    <dbReference type="NCBI Taxonomy" id="2138241"/>
    <lineage>
        <taxon>Eukaryota</taxon>
        <taxon>Metazoa</taxon>
        <taxon>Ecdysozoa</taxon>
        <taxon>Nematoda</taxon>
        <taxon>Chromadorea</taxon>
        <taxon>Rhabditida</taxon>
        <taxon>Rhabditina</taxon>
        <taxon>Rhabditomorpha</taxon>
        <taxon>Rhabditoidea</taxon>
        <taxon>Rhabditidae</taxon>
        <taxon>Mesorhabditinae</taxon>
        <taxon>Mesorhabditis</taxon>
    </lineage>
</organism>